<keyword evidence="1" id="KW-1133">Transmembrane helix</keyword>
<dbReference type="EMBL" id="MQUC01000003">
    <property type="protein sequence ID" value="PRP66961.1"/>
    <property type="molecule type" value="Genomic_DNA"/>
</dbReference>
<keyword evidence="1" id="KW-0472">Membrane</keyword>
<comment type="caution">
    <text evidence="3">The sequence shown here is derived from an EMBL/GenBank/DDBJ whole genome shotgun (WGS) entry which is preliminary data.</text>
</comment>
<dbReference type="Pfam" id="PF06713">
    <property type="entry name" value="bPH_4"/>
    <property type="match status" value="1"/>
</dbReference>
<accession>A0A2S9WU05</accession>
<dbReference type="Proteomes" id="UP000239532">
    <property type="component" value="Unassembled WGS sequence"/>
</dbReference>
<organism evidence="3 4">
    <name type="scientific">Nonlabens agnitus</name>
    <dbReference type="NCBI Taxonomy" id="870484"/>
    <lineage>
        <taxon>Bacteria</taxon>
        <taxon>Pseudomonadati</taxon>
        <taxon>Bacteroidota</taxon>
        <taxon>Flavobacteriia</taxon>
        <taxon>Flavobacteriales</taxon>
        <taxon>Flavobacteriaceae</taxon>
        <taxon>Nonlabens</taxon>
    </lineage>
</organism>
<evidence type="ECO:0000313" key="3">
    <source>
        <dbReference type="EMBL" id="PRP66961.1"/>
    </source>
</evidence>
<proteinExistence type="predicted"/>
<dbReference type="AlphaFoldDB" id="A0A2S9WU05"/>
<dbReference type="InterPro" id="IPR009589">
    <property type="entry name" value="PH_YyaB-like"/>
</dbReference>
<keyword evidence="4" id="KW-1185">Reference proteome</keyword>
<dbReference type="GO" id="GO:0030153">
    <property type="term" value="P:bacteriocin immunity"/>
    <property type="evidence" value="ECO:0007669"/>
    <property type="project" value="InterPro"/>
</dbReference>
<gene>
    <name evidence="3" type="ORF">BST86_07545</name>
</gene>
<reference evidence="3 4" key="1">
    <citation type="submission" date="2016-11" db="EMBL/GenBank/DDBJ databases">
        <title>Trade-off between light-utilization and light-protection in marine flavobacteria.</title>
        <authorList>
            <person name="Kumagai Y."/>
        </authorList>
    </citation>
    <scope>NUCLEOTIDE SEQUENCE [LARGE SCALE GENOMIC DNA]</scope>
    <source>
        <strain evidence="3 4">JCM 17109</strain>
    </source>
</reference>
<sequence length="155" mass="17671">MRFNSKKGLLMLSVIVFVTTLLLYLLFSSLSNTQKNLAMWIPSIVLMLAVPVFLLWIYLQTYYVLEDGELKYVSGPIRGSVRISKIEQVIKNTTLWVGLKPATARNGIIVKYDNYNELYISPANNEKFIEKLLELNPDIVVKDDKDDIFPGAPIN</sequence>
<feature type="transmembrane region" description="Helical" evidence="1">
    <location>
        <begin position="39"/>
        <end position="59"/>
    </location>
</feature>
<protein>
    <recommendedName>
        <fullName evidence="2">Uncharacterized protein YyaB-like PH domain-containing protein</fullName>
    </recommendedName>
</protein>
<evidence type="ECO:0000313" key="4">
    <source>
        <dbReference type="Proteomes" id="UP000239532"/>
    </source>
</evidence>
<name>A0A2S9WU05_9FLAO</name>
<dbReference type="OrthoDB" id="1437824at2"/>
<feature type="transmembrane region" description="Helical" evidence="1">
    <location>
        <begin position="9"/>
        <end position="27"/>
    </location>
</feature>
<evidence type="ECO:0000259" key="2">
    <source>
        <dbReference type="Pfam" id="PF06713"/>
    </source>
</evidence>
<keyword evidence="1" id="KW-0812">Transmembrane</keyword>
<evidence type="ECO:0000256" key="1">
    <source>
        <dbReference type="SAM" id="Phobius"/>
    </source>
</evidence>
<feature type="domain" description="Uncharacterized protein YyaB-like PH" evidence="2">
    <location>
        <begin position="61"/>
        <end position="136"/>
    </location>
</feature>